<feature type="transmembrane region" description="Helical" evidence="7">
    <location>
        <begin position="129"/>
        <end position="148"/>
    </location>
</feature>
<evidence type="ECO:0000256" key="5">
    <source>
        <dbReference type="ARBA" id="ARBA00022989"/>
    </source>
</evidence>
<dbReference type="Pfam" id="PF02683">
    <property type="entry name" value="DsbD_TM"/>
    <property type="match status" value="1"/>
</dbReference>
<dbReference type="EMBL" id="NXLX01000001">
    <property type="protein sequence ID" value="RDU74484.1"/>
    <property type="molecule type" value="Genomic_DNA"/>
</dbReference>
<dbReference type="PANTHER" id="PTHR31272">
    <property type="entry name" value="CYTOCHROME C-TYPE BIOGENESIS PROTEIN HI_1454-RELATED"/>
    <property type="match status" value="1"/>
</dbReference>
<dbReference type="PANTHER" id="PTHR31272:SF4">
    <property type="entry name" value="CYTOCHROME C-TYPE BIOGENESIS PROTEIN HI_1454-RELATED"/>
    <property type="match status" value="1"/>
</dbReference>
<name>A0A3D8JCB4_9HELI</name>
<dbReference type="GO" id="GO:0017004">
    <property type="term" value="P:cytochrome complex assembly"/>
    <property type="evidence" value="ECO:0007669"/>
    <property type="project" value="UniProtKB-KW"/>
</dbReference>
<evidence type="ECO:0000256" key="2">
    <source>
        <dbReference type="ARBA" id="ARBA00006143"/>
    </source>
</evidence>
<keyword evidence="10" id="KW-1185">Reference proteome</keyword>
<keyword evidence="5 7" id="KW-1133">Transmembrane helix</keyword>
<evidence type="ECO:0000256" key="4">
    <source>
        <dbReference type="ARBA" id="ARBA00022748"/>
    </source>
</evidence>
<proteinExistence type="inferred from homology"/>
<dbReference type="AlphaFoldDB" id="A0A3D8JCB4"/>
<evidence type="ECO:0000256" key="1">
    <source>
        <dbReference type="ARBA" id="ARBA00004141"/>
    </source>
</evidence>
<keyword evidence="3 7" id="KW-0812">Transmembrane</keyword>
<organism evidence="9 10">
    <name type="scientific">Helicobacter anseris</name>
    <dbReference type="NCBI Taxonomy" id="375926"/>
    <lineage>
        <taxon>Bacteria</taxon>
        <taxon>Pseudomonadati</taxon>
        <taxon>Campylobacterota</taxon>
        <taxon>Epsilonproteobacteria</taxon>
        <taxon>Campylobacterales</taxon>
        <taxon>Helicobacteraceae</taxon>
        <taxon>Helicobacter</taxon>
    </lineage>
</organism>
<feature type="transmembrane region" description="Helical" evidence="7">
    <location>
        <begin position="168"/>
        <end position="192"/>
    </location>
</feature>
<feature type="transmembrane region" description="Helical" evidence="7">
    <location>
        <begin position="55"/>
        <end position="76"/>
    </location>
</feature>
<protein>
    <submittedName>
        <fullName evidence="9">Cytochrome C biogenesis protein</fullName>
    </submittedName>
</protein>
<dbReference type="Proteomes" id="UP000256695">
    <property type="component" value="Unassembled WGS sequence"/>
</dbReference>
<keyword evidence="4" id="KW-0201">Cytochrome c-type biogenesis</keyword>
<comment type="caution">
    <text evidence="9">The sequence shown here is derived from an EMBL/GenBank/DDBJ whole genome shotgun (WGS) entry which is preliminary data.</text>
</comment>
<feature type="transmembrane region" description="Helical" evidence="7">
    <location>
        <begin position="96"/>
        <end position="117"/>
    </location>
</feature>
<evidence type="ECO:0000259" key="8">
    <source>
        <dbReference type="Pfam" id="PF02683"/>
    </source>
</evidence>
<comment type="similarity">
    <text evidence="2">Belongs to the DsbD family.</text>
</comment>
<accession>A0A3D8JCB4</accession>
<comment type="subcellular location">
    <subcellularLocation>
        <location evidence="1">Membrane</location>
        <topology evidence="1">Multi-pass membrane protein</topology>
    </subcellularLocation>
</comment>
<evidence type="ECO:0000256" key="3">
    <source>
        <dbReference type="ARBA" id="ARBA00022692"/>
    </source>
</evidence>
<feature type="domain" description="Cytochrome C biogenesis protein transmembrane" evidence="8">
    <location>
        <begin position="14"/>
        <end position="217"/>
    </location>
</feature>
<dbReference type="InterPro" id="IPR051790">
    <property type="entry name" value="Cytochrome_c-biogenesis_DsbD"/>
</dbReference>
<sequence length="237" mass="26782">MDQLLENIFQNAPLMVSFLAGILTFLSPCILPLVPAYISYMCGENLQNIKKKKRSFSLLIQALIFSFGFSIIFILFGASSAKIINTFAPHWIKQFAGIIIIIFGLHFIGILRLSFLYKSKHIEIQQKNIFHTLFSPFILGISFALGWTPCLGPIFSSIILFSSTNETFGILLIVMYSIGLSVPFLFVALFIQKSFIFFNGIKKYFKIIEIFSGILLIALGLVVFFGMMDQISNWISQ</sequence>
<reference evidence="9 10" key="1">
    <citation type="submission" date="2018-04" db="EMBL/GenBank/DDBJ databases">
        <title>Novel Campyloabacter and Helicobacter Species and Strains.</title>
        <authorList>
            <person name="Mannion A.J."/>
            <person name="Shen Z."/>
            <person name="Fox J.G."/>
        </authorList>
    </citation>
    <scope>NUCLEOTIDE SEQUENCE [LARGE SCALE GENOMIC DNA]</scope>
    <source>
        <strain evidence="9 10">MIT 04-9362</strain>
    </source>
</reference>
<evidence type="ECO:0000256" key="7">
    <source>
        <dbReference type="SAM" id="Phobius"/>
    </source>
</evidence>
<feature type="transmembrane region" description="Helical" evidence="7">
    <location>
        <begin position="204"/>
        <end position="227"/>
    </location>
</feature>
<dbReference type="OrthoDB" id="9803065at2"/>
<feature type="transmembrane region" description="Helical" evidence="7">
    <location>
        <begin position="12"/>
        <end position="34"/>
    </location>
</feature>
<dbReference type="GO" id="GO:0016020">
    <property type="term" value="C:membrane"/>
    <property type="evidence" value="ECO:0007669"/>
    <property type="project" value="UniProtKB-SubCell"/>
</dbReference>
<dbReference type="InterPro" id="IPR003834">
    <property type="entry name" value="Cyt_c_assmbl_TM_dom"/>
</dbReference>
<evidence type="ECO:0000256" key="6">
    <source>
        <dbReference type="ARBA" id="ARBA00023136"/>
    </source>
</evidence>
<keyword evidence="6 7" id="KW-0472">Membrane</keyword>
<evidence type="ECO:0000313" key="10">
    <source>
        <dbReference type="Proteomes" id="UP000256695"/>
    </source>
</evidence>
<gene>
    <name evidence="9" type="ORF">CQA57_00070</name>
</gene>
<evidence type="ECO:0000313" key="9">
    <source>
        <dbReference type="EMBL" id="RDU74484.1"/>
    </source>
</evidence>
<dbReference type="RefSeq" id="WP_115578193.1">
    <property type="nucleotide sequence ID" value="NZ_NXLX01000001.1"/>
</dbReference>